<feature type="compositionally biased region" description="Low complexity" evidence="1">
    <location>
        <begin position="151"/>
        <end position="166"/>
    </location>
</feature>
<feature type="compositionally biased region" description="Acidic residues" evidence="1">
    <location>
        <begin position="181"/>
        <end position="196"/>
    </location>
</feature>
<dbReference type="Proteomes" id="UP001338582">
    <property type="component" value="Chromosome 1"/>
</dbReference>
<feature type="compositionally biased region" description="Acidic residues" evidence="1">
    <location>
        <begin position="128"/>
        <end position="140"/>
    </location>
</feature>
<name>A0AAX4H5Q5_9ASCO</name>
<feature type="compositionally biased region" description="Polar residues" evidence="1">
    <location>
        <begin position="14"/>
        <end position="24"/>
    </location>
</feature>
<keyword evidence="3" id="KW-1185">Reference proteome</keyword>
<feature type="compositionally biased region" description="Polar residues" evidence="1">
    <location>
        <begin position="167"/>
        <end position="176"/>
    </location>
</feature>
<evidence type="ECO:0000256" key="1">
    <source>
        <dbReference type="SAM" id="MobiDB-lite"/>
    </source>
</evidence>
<accession>A0AAX4H5Q5</accession>
<dbReference type="AlphaFoldDB" id="A0AAX4H5Q5"/>
<organism evidence="2 3">
    <name type="scientific">Australozyma saopauloensis</name>
    <dbReference type="NCBI Taxonomy" id="291208"/>
    <lineage>
        <taxon>Eukaryota</taxon>
        <taxon>Fungi</taxon>
        <taxon>Dikarya</taxon>
        <taxon>Ascomycota</taxon>
        <taxon>Saccharomycotina</taxon>
        <taxon>Pichiomycetes</taxon>
        <taxon>Metschnikowiaceae</taxon>
        <taxon>Australozyma</taxon>
    </lineage>
</organism>
<protein>
    <submittedName>
        <fullName evidence="2">Uncharacterized protein</fullName>
    </submittedName>
</protein>
<feature type="region of interest" description="Disordered" evidence="1">
    <location>
        <begin position="1"/>
        <end position="216"/>
    </location>
</feature>
<feature type="compositionally biased region" description="Basic and acidic residues" evidence="1">
    <location>
        <begin position="76"/>
        <end position="90"/>
    </location>
</feature>
<dbReference type="GeneID" id="88172139"/>
<evidence type="ECO:0000313" key="3">
    <source>
        <dbReference type="Proteomes" id="UP001338582"/>
    </source>
</evidence>
<feature type="compositionally biased region" description="Basic residues" evidence="1">
    <location>
        <begin position="91"/>
        <end position="106"/>
    </location>
</feature>
<proteinExistence type="predicted"/>
<gene>
    <name evidence="2" type="ORF">PUMCH_001071</name>
</gene>
<reference evidence="2 3" key="1">
    <citation type="submission" date="2023-10" db="EMBL/GenBank/DDBJ databases">
        <title>Draft Genome Sequence of Candida saopaulonensis from a very Premature Infant with Sepsis.</title>
        <authorList>
            <person name="Ning Y."/>
            <person name="Dai R."/>
            <person name="Xiao M."/>
            <person name="Xu Y."/>
            <person name="Yan Q."/>
            <person name="Zhang L."/>
        </authorList>
    </citation>
    <scope>NUCLEOTIDE SEQUENCE [LARGE SCALE GENOMIC DNA]</scope>
    <source>
        <strain evidence="2 3">19XY460</strain>
    </source>
</reference>
<sequence length="286" mass="31847">MPLTRNSRKRETDASMSNPISLENSSDDDLGSEDDHMTTAQDISVDEGRAELESNDIDSEDNMSSVEESSQRKSTHSPEHAGRDAEDRRDKVHRHKRRRLSKKRHVNSQDESAEDLQEMAADISSAADVEDTDDVDVETEESSKTKDAMAEDGSSSDSFFKSGSESTEGNSQQRATKASLDSEDETGSEPESDDLQIVETHILPDTQKFLRKRKGPRPELARLLELRNARTMRGRRRAKMKNSGANSSSLLNRTTFKVVDLNSDSDNELSDSSHISQDTPVSLFVV</sequence>
<evidence type="ECO:0000313" key="2">
    <source>
        <dbReference type="EMBL" id="WPK23824.1"/>
    </source>
</evidence>
<dbReference type="EMBL" id="CP138894">
    <property type="protein sequence ID" value="WPK23824.1"/>
    <property type="molecule type" value="Genomic_DNA"/>
</dbReference>
<dbReference type="RefSeq" id="XP_062876210.1">
    <property type="nucleotide sequence ID" value="XM_063020140.1"/>
</dbReference>
<feature type="region of interest" description="Disordered" evidence="1">
    <location>
        <begin position="264"/>
        <end position="286"/>
    </location>
</feature>
<dbReference type="KEGG" id="asau:88172139"/>